<dbReference type="Proteomes" id="UP000649617">
    <property type="component" value="Unassembled WGS sequence"/>
</dbReference>
<gene>
    <name evidence="2" type="primary">cry</name>
    <name evidence="2" type="ORF">SPIL2461_LOCUS12484</name>
</gene>
<evidence type="ECO:0000313" key="3">
    <source>
        <dbReference type="Proteomes" id="UP000649617"/>
    </source>
</evidence>
<sequence length="101" mass="11414">YFSQFVKAVWSRPADSSDREVDVAKQVDVPLVARLVRPCLPDPAFGSLPLAEVPDLDFQPTWRDLPYSEKLVEPLHDAEFDGGEEKVGTQNVHDNGYRFPE</sequence>
<dbReference type="EMBL" id="CAJNIZ010025769">
    <property type="protein sequence ID" value="CAE7486557.1"/>
    <property type="molecule type" value="Genomic_DNA"/>
</dbReference>
<proteinExistence type="predicted"/>
<evidence type="ECO:0000313" key="2">
    <source>
        <dbReference type="EMBL" id="CAE7486557.1"/>
    </source>
</evidence>
<reference evidence="2" key="1">
    <citation type="submission" date="2021-02" db="EMBL/GenBank/DDBJ databases">
        <authorList>
            <person name="Dougan E. K."/>
            <person name="Rhodes N."/>
            <person name="Thang M."/>
            <person name="Chan C."/>
        </authorList>
    </citation>
    <scope>NUCLEOTIDE SEQUENCE</scope>
</reference>
<keyword evidence="3" id="KW-1185">Reference proteome</keyword>
<evidence type="ECO:0000256" key="1">
    <source>
        <dbReference type="SAM" id="MobiDB-lite"/>
    </source>
</evidence>
<protein>
    <submittedName>
        <fullName evidence="2">Cry protein</fullName>
    </submittedName>
</protein>
<comment type="caution">
    <text evidence="2">The sequence shown here is derived from an EMBL/GenBank/DDBJ whole genome shotgun (WGS) entry which is preliminary data.</text>
</comment>
<accession>A0A812SQI3</accession>
<name>A0A812SQI3_SYMPI</name>
<dbReference type="AlphaFoldDB" id="A0A812SQI3"/>
<organism evidence="2 3">
    <name type="scientific">Symbiodinium pilosum</name>
    <name type="common">Dinoflagellate</name>
    <dbReference type="NCBI Taxonomy" id="2952"/>
    <lineage>
        <taxon>Eukaryota</taxon>
        <taxon>Sar</taxon>
        <taxon>Alveolata</taxon>
        <taxon>Dinophyceae</taxon>
        <taxon>Suessiales</taxon>
        <taxon>Symbiodiniaceae</taxon>
        <taxon>Symbiodinium</taxon>
    </lineage>
</organism>
<feature type="non-terminal residue" evidence="2">
    <location>
        <position position="101"/>
    </location>
</feature>
<feature type="region of interest" description="Disordered" evidence="1">
    <location>
        <begin position="79"/>
        <end position="101"/>
    </location>
</feature>